<organism evidence="3 4">
    <name type="scientific">Pelagicoccus mobilis</name>
    <dbReference type="NCBI Taxonomy" id="415221"/>
    <lineage>
        <taxon>Bacteria</taxon>
        <taxon>Pseudomonadati</taxon>
        <taxon>Verrucomicrobiota</taxon>
        <taxon>Opitutia</taxon>
        <taxon>Puniceicoccales</taxon>
        <taxon>Pelagicoccaceae</taxon>
        <taxon>Pelagicoccus</taxon>
    </lineage>
</organism>
<dbReference type="Pfam" id="PF00072">
    <property type="entry name" value="Response_reg"/>
    <property type="match status" value="1"/>
</dbReference>
<dbReference type="InterPro" id="IPR011006">
    <property type="entry name" value="CheY-like_superfamily"/>
</dbReference>
<dbReference type="RefSeq" id="WP_200356238.1">
    <property type="nucleotide sequence ID" value="NZ_JAENIL010000025.1"/>
</dbReference>
<dbReference type="InterPro" id="IPR036890">
    <property type="entry name" value="HATPase_C_sf"/>
</dbReference>
<dbReference type="PROSITE" id="PS50110">
    <property type="entry name" value="RESPONSE_REGULATORY"/>
    <property type="match status" value="1"/>
</dbReference>
<dbReference type="InterPro" id="IPR001789">
    <property type="entry name" value="Sig_transdc_resp-reg_receiver"/>
</dbReference>
<dbReference type="InterPro" id="IPR052023">
    <property type="entry name" value="Histidine_kinase_KdpD"/>
</dbReference>
<accession>A0A934RZ86</accession>
<keyword evidence="4" id="KW-1185">Reference proteome</keyword>
<dbReference type="GO" id="GO:0005886">
    <property type="term" value="C:plasma membrane"/>
    <property type="evidence" value="ECO:0007669"/>
    <property type="project" value="TreeGrafter"/>
</dbReference>
<reference evidence="3" key="1">
    <citation type="submission" date="2021-01" db="EMBL/GenBank/DDBJ databases">
        <title>Modified the classification status of verrucomicrobia.</title>
        <authorList>
            <person name="Feng X."/>
        </authorList>
    </citation>
    <scope>NUCLEOTIDE SEQUENCE</scope>
    <source>
        <strain evidence="3">KCTC 13126</strain>
    </source>
</reference>
<dbReference type="Gene3D" id="3.40.50.2300">
    <property type="match status" value="1"/>
</dbReference>
<dbReference type="SUPFAM" id="SSF55874">
    <property type="entry name" value="ATPase domain of HSP90 chaperone/DNA topoisomerase II/histidine kinase"/>
    <property type="match status" value="1"/>
</dbReference>
<gene>
    <name evidence="3" type="ORF">JIN87_14190</name>
</gene>
<comment type="caution">
    <text evidence="3">The sequence shown here is derived from an EMBL/GenBank/DDBJ whole genome shotgun (WGS) entry which is preliminary data.</text>
</comment>
<dbReference type="GO" id="GO:0000155">
    <property type="term" value="F:phosphorelay sensor kinase activity"/>
    <property type="evidence" value="ECO:0007669"/>
    <property type="project" value="TreeGrafter"/>
</dbReference>
<keyword evidence="3" id="KW-0808">Transferase</keyword>
<evidence type="ECO:0000256" key="1">
    <source>
        <dbReference type="PROSITE-ProRule" id="PRU00169"/>
    </source>
</evidence>
<feature type="domain" description="Response regulatory" evidence="2">
    <location>
        <begin position="18"/>
        <end position="135"/>
    </location>
</feature>
<keyword evidence="3" id="KW-0418">Kinase</keyword>
<keyword evidence="1" id="KW-0597">Phosphoprotein</keyword>
<proteinExistence type="predicted"/>
<dbReference type="EMBL" id="JAENIL010000025">
    <property type="protein sequence ID" value="MBK1878024.1"/>
    <property type="molecule type" value="Genomic_DNA"/>
</dbReference>
<feature type="modified residue" description="4-aspartylphosphate" evidence="1">
    <location>
        <position position="70"/>
    </location>
</feature>
<dbReference type="PANTHER" id="PTHR45569">
    <property type="entry name" value="SENSOR PROTEIN KDPD"/>
    <property type="match status" value="1"/>
</dbReference>
<evidence type="ECO:0000313" key="3">
    <source>
        <dbReference type="EMBL" id="MBK1878024.1"/>
    </source>
</evidence>
<evidence type="ECO:0000259" key="2">
    <source>
        <dbReference type="PROSITE" id="PS50110"/>
    </source>
</evidence>
<dbReference type="CDD" id="cd00156">
    <property type="entry name" value="REC"/>
    <property type="match status" value="1"/>
</dbReference>
<dbReference type="Proteomes" id="UP000617628">
    <property type="component" value="Unassembled WGS sequence"/>
</dbReference>
<dbReference type="AlphaFoldDB" id="A0A934RZ86"/>
<dbReference type="SMART" id="SM00448">
    <property type="entry name" value="REC"/>
    <property type="match status" value="1"/>
</dbReference>
<dbReference type="PANTHER" id="PTHR45569:SF1">
    <property type="entry name" value="SENSOR PROTEIN KDPD"/>
    <property type="match status" value="1"/>
</dbReference>
<dbReference type="Gene3D" id="3.30.565.10">
    <property type="entry name" value="Histidine kinase-like ATPase, C-terminal domain"/>
    <property type="match status" value="1"/>
</dbReference>
<dbReference type="InterPro" id="IPR003594">
    <property type="entry name" value="HATPase_dom"/>
</dbReference>
<sequence length="381" mass="42306">MNPTTDNALTKSVPAPVNVLIVDDSIHDYRSLSVMIGANTSNDYEFQWARNSEEAELKLEDGRFEIVAVDYNLGLEEGSEVIQRLSERYPGSAYIMVTGNQDPDVYKRGIQAGAVNFVQKTKDCGVIFDRMAQYAVERKRSENSLKVANASKDWLMSLLETDLATPLFALNQLLSTTFKEAENMPKEMLIELLDTAYQTSCEALVATKEMLDWGRSVHGAVRPNMQMVDVAAITHRAVRLLTTLADERGIYIAQRGVFDFKAYCDERIISTVLRNLLSAALSYSADDKTVCIESSVESGYLNLAISCEGRGIENSDFATLCGGKQEQGHNWNAKDRQAICSIQVASHMLDSMGCSLELKNDIHKGVQFSFKLPLKLPMGLL</sequence>
<dbReference type="SUPFAM" id="SSF52172">
    <property type="entry name" value="CheY-like"/>
    <property type="match status" value="1"/>
</dbReference>
<protein>
    <submittedName>
        <fullName evidence="3">Hybrid sensor histidine kinase/response regulator</fullName>
    </submittedName>
</protein>
<name>A0A934RZ86_9BACT</name>
<dbReference type="Pfam" id="PF02518">
    <property type="entry name" value="HATPase_c"/>
    <property type="match status" value="1"/>
</dbReference>
<evidence type="ECO:0000313" key="4">
    <source>
        <dbReference type="Proteomes" id="UP000617628"/>
    </source>
</evidence>